<dbReference type="RefSeq" id="WP_262393188.1">
    <property type="nucleotide sequence ID" value="NZ_BEXB01000037.1"/>
</dbReference>
<evidence type="ECO:0000313" key="2">
    <source>
        <dbReference type="Proteomes" id="UP000319716"/>
    </source>
</evidence>
<evidence type="ECO:0000313" key="1">
    <source>
        <dbReference type="EMBL" id="GAY77991.1"/>
    </source>
</evidence>
<accession>A0A4Y1ZGA1</accession>
<proteinExistence type="predicted"/>
<organism evidence="1 2">
    <name type="scientific">Sporolactobacillus inulinus</name>
    <dbReference type="NCBI Taxonomy" id="2078"/>
    <lineage>
        <taxon>Bacteria</taxon>
        <taxon>Bacillati</taxon>
        <taxon>Bacillota</taxon>
        <taxon>Bacilli</taxon>
        <taxon>Bacillales</taxon>
        <taxon>Sporolactobacillaceae</taxon>
        <taxon>Sporolactobacillus</taxon>
    </lineage>
</organism>
<gene>
    <name evidence="1" type="ORF">NBRC111894_3545</name>
</gene>
<reference evidence="1 2" key="1">
    <citation type="submission" date="2017-11" db="EMBL/GenBank/DDBJ databases">
        <title>Draft Genome Sequence of Sporolactobacillus inulinus NBRC 111894 Isolated from Koso, a Japanese Sugar-Vegetable Fermented Beverage.</title>
        <authorList>
            <person name="Chiou T.Y."/>
            <person name="Oshima K."/>
            <person name="Suda W."/>
            <person name="Hattori M."/>
            <person name="Takahashi T."/>
        </authorList>
    </citation>
    <scope>NUCLEOTIDE SEQUENCE [LARGE SCALE GENOMIC DNA]</scope>
    <source>
        <strain evidence="1 2">NBRC111894</strain>
    </source>
</reference>
<name>A0A4Y1ZGA1_9BACL</name>
<protein>
    <submittedName>
        <fullName evidence="1">Uncharacterized protein</fullName>
    </submittedName>
</protein>
<dbReference type="Proteomes" id="UP000319716">
    <property type="component" value="Unassembled WGS sequence"/>
</dbReference>
<dbReference type="EMBL" id="BEXB01000037">
    <property type="protein sequence ID" value="GAY77991.1"/>
    <property type="molecule type" value="Genomic_DNA"/>
</dbReference>
<sequence>MIKDGVFDAVQCTRCGQITEAHHTPLVMQTNFKGIPNLFLKSGQADELKLEELFRKC</sequence>
<dbReference type="AlphaFoldDB" id="A0A4Y1ZGA1"/>
<comment type="caution">
    <text evidence="1">The sequence shown here is derived from an EMBL/GenBank/DDBJ whole genome shotgun (WGS) entry which is preliminary data.</text>
</comment>